<keyword evidence="1" id="KW-0732">Signal</keyword>
<evidence type="ECO:0000313" key="3">
    <source>
        <dbReference type="Proteomes" id="UP000828251"/>
    </source>
</evidence>
<name>A0A9D3USU6_9ROSI</name>
<evidence type="ECO:0000313" key="2">
    <source>
        <dbReference type="EMBL" id="KAH1056636.1"/>
    </source>
</evidence>
<dbReference type="AlphaFoldDB" id="A0A9D3USU6"/>
<sequence length="116" mass="13301">MCIAFGAGLLQRLLCMLFGIATSRKGCGTPSSLGHGRMLFYGSLQRWLRWNMQNRGSIEWTDGEWPALFAIVCWRLWKSRNYYRVARQVITDGARRMWAGLRSTRTGRSRVAVGQL</sequence>
<feature type="chain" id="PRO_5038854769" description="Reverse transcriptase zinc-binding domain-containing protein" evidence="1">
    <location>
        <begin position="24"/>
        <end position="116"/>
    </location>
</feature>
<accession>A0A9D3USU6</accession>
<dbReference type="OrthoDB" id="10316240at2759"/>
<organism evidence="2 3">
    <name type="scientific">Gossypium stocksii</name>
    <dbReference type="NCBI Taxonomy" id="47602"/>
    <lineage>
        <taxon>Eukaryota</taxon>
        <taxon>Viridiplantae</taxon>
        <taxon>Streptophyta</taxon>
        <taxon>Embryophyta</taxon>
        <taxon>Tracheophyta</taxon>
        <taxon>Spermatophyta</taxon>
        <taxon>Magnoliopsida</taxon>
        <taxon>eudicotyledons</taxon>
        <taxon>Gunneridae</taxon>
        <taxon>Pentapetalae</taxon>
        <taxon>rosids</taxon>
        <taxon>malvids</taxon>
        <taxon>Malvales</taxon>
        <taxon>Malvaceae</taxon>
        <taxon>Malvoideae</taxon>
        <taxon>Gossypium</taxon>
    </lineage>
</organism>
<comment type="caution">
    <text evidence="2">The sequence shown here is derived from an EMBL/GenBank/DDBJ whole genome shotgun (WGS) entry which is preliminary data.</text>
</comment>
<reference evidence="2 3" key="1">
    <citation type="journal article" date="2021" name="Plant Biotechnol. J.">
        <title>Multi-omics assisted identification of the key and species-specific regulatory components of drought-tolerant mechanisms in Gossypium stocksii.</title>
        <authorList>
            <person name="Yu D."/>
            <person name="Ke L."/>
            <person name="Zhang D."/>
            <person name="Wu Y."/>
            <person name="Sun Y."/>
            <person name="Mei J."/>
            <person name="Sun J."/>
            <person name="Sun Y."/>
        </authorList>
    </citation>
    <scope>NUCLEOTIDE SEQUENCE [LARGE SCALE GENOMIC DNA]</scope>
    <source>
        <strain evidence="3">cv. E1</strain>
        <tissue evidence="2">Leaf</tissue>
    </source>
</reference>
<evidence type="ECO:0000256" key="1">
    <source>
        <dbReference type="SAM" id="SignalP"/>
    </source>
</evidence>
<dbReference type="EMBL" id="JAIQCV010000010">
    <property type="protein sequence ID" value="KAH1056636.1"/>
    <property type="molecule type" value="Genomic_DNA"/>
</dbReference>
<keyword evidence="3" id="KW-1185">Reference proteome</keyword>
<proteinExistence type="predicted"/>
<evidence type="ECO:0008006" key="4">
    <source>
        <dbReference type="Google" id="ProtNLM"/>
    </source>
</evidence>
<gene>
    <name evidence="2" type="ORF">J1N35_034701</name>
</gene>
<protein>
    <recommendedName>
        <fullName evidence="4">Reverse transcriptase zinc-binding domain-containing protein</fullName>
    </recommendedName>
</protein>
<dbReference type="Proteomes" id="UP000828251">
    <property type="component" value="Unassembled WGS sequence"/>
</dbReference>
<feature type="signal peptide" evidence="1">
    <location>
        <begin position="1"/>
        <end position="23"/>
    </location>
</feature>